<reference evidence="1" key="1">
    <citation type="submission" date="2018-01" db="EMBL/GenBank/DDBJ databases">
        <title>An insight into the sialome of Amazonian anophelines.</title>
        <authorList>
            <person name="Ribeiro J.M."/>
            <person name="Scarpassa V."/>
            <person name="Calvo E."/>
        </authorList>
    </citation>
    <scope>NUCLEOTIDE SEQUENCE</scope>
    <source>
        <tissue evidence="1">Salivary glands</tissue>
    </source>
</reference>
<evidence type="ECO:0000313" key="1">
    <source>
        <dbReference type="EMBL" id="MBW64141.1"/>
    </source>
</evidence>
<proteinExistence type="predicted"/>
<name>A0A2M4CG62_9DIPT</name>
<dbReference type="AlphaFoldDB" id="A0A2M4CG62"/>
<organism evidence="1">
    <name type="scientific">Anopheles marajoara</name>
    <dbReference type="NCBI Taxonomy" id="58244"/>
    <lineage>
        <taxon>Eukaryota</taxon>
        <taxon>Metazoa</taxon>
        <taxon>Ecdysozoa</taxon>
        <taxon>Arthropoda</taxon>
        <taxon>Hexapoda</taxon>
        <taxon>Insecta</taxon>
        <taxon>Pterygota</taxon>
        <taxon>Neoptera</taxon>
        <taxon>Endopterygota</taxon>
        <taxon>Diptera</taxon>
        <taxon>Nematocera</taxon>
        <taxon>Culicoidea</taxon>
        <taxon>Culicidae</taxon>
        <taxon>Anophelinae</taxon>
        <taxon>Anopheles</taxon>
    </lineage>
</organism>
<accession>A0A2M4CG62</accession>
<sequence length="66" mass="6863">MIFVSGVGPPFEWIWSVLPTTIVAFRGSSSNGGNTCTVAGALVTIFLPFPALTLNLVSPNSVPVTI</sequence>
<dbReference type="EMBL" id="GGFJ01015000">
    <property type="protein sequence ID" value="MBW64141.1"/>
    <property type="molecule type" value="Transcribed_RNA"/>
</dbReference>
<protein>
    <submittedName>
        <fullName evidence="1">Putative secreted protein</fullName>
    </submittedName>
</protein>